<evidence type="ECO:0000256" key="5">
    <source>
        <dbReference type="SAM" id="Coils"/>
    </source>
</evidence>
<dbReference type="GO" id="GO:0030313">
    <property type="term" value="C:cell envelope"/>
    <property type="evidence" value="ECO:0007669"/>
    <property type="project" value="UniProtKB-SubCell"/>
</dbReference>
<dbReference type="PANTHER" id="PTHR30469">
    <property type="entry name" value="MULTIDRUG RESISTANCE PROTEIN MDTA"/>
    <property type="match status" value="1"/>
</dbReference>
<evidence type="ECO:0000256" key="3">
    <source>
        <dbReference type="ARBA" id="ARBA00022448"/>
    </source>
</evidence>
<dbReference type="EMBL" id="CP144460">
    <property type="protein sequence ID" value="XBS38004.1"/>
    <property type="molecule type" value="Genomic_DNA"/>
</dbReference>
<evidence type="ECO:0000256" key="4">
    <source>
        <dbReference type="ARBA" id="ARBA00023054"/>
    </source>
</evidence>
<dbReference type="AlphaFoldDB" id="A0AAU7P896"/>
<dbReference type="GO" id="GO:1990281">
    <property type="term" value="C:efflux pump complex"/>
    <property type="evidence" value="ECO:0007669"/>
    <property type="project" value="TreeGrafter"/>
</dbReference>
<dbReference type="InterPro" id="IPR058625">
    <property type="entry name" value="MdtA-like_BSH"/>
</dbReference>
<comment type="similarity">
    <text evidence="2">Belongs to the membrane fusion protein (MFP) (TC 8.A.1) family.</text>
</comment>
<organism evidence="8">
    <name type="scientific">Xanthomonas sp. 10-10</name>
    <dbReference type="NCBI Taxonomy" id="3115848"/>
    <lineage>
        <taxon>Bacteria</taxon>
        <taxon>Pseudomonadati</taxon>
        <taxon>Pseudomonadota</taxon>
        <taxon>Gammaproteobacteria</taxon>
        <taxon>Lysobacterales</taxon>
        <taxon>Lysobacteraceae</taxon>
        <taxon>Xanthomonas</taxon>
    </lineage>
</organism>
<keyword evidence="3" id="KW-0813">Transport</keyword>
<dbReference type="InterPro" id="IPR058627">
    <property type="entry name" value="MdtA-like_C"/>
</dbReference>
<name>A0AAU7P896_9XANT</name>
<dbReference type="RefSeq" id="WP_259166545.1">
    <property type="nucleotide sequence ID" value="NZ_CP144460.1"/>
</dbReference>
<evidence type="ECO:0000313" key="8">
    <source>
        <dbReference type="EMBL" id="XBS38004.1"/>
    </source>
</evidence>
<evidence type="ECO:0000259" key="6">
    <source>
        <dbReference type="Pfam" id="PF25917"/>
    </source>
</evidence>
<evidence type="ECO:0000256" key="1">
    <source>
        <dbReference type="ARBA" id="ARBA00004196"/>
    </source>
</evidence>
<dbReference type="Gene3D" id="2.40.30.170">
    <property type="match status" value="1"/>
</dbReference>
<dbReference type="GO" id="GO:1990961">
    <property type="term" value="P:xenobiotic detoxification by transmembrane export across the plasma membrane"/>
    <property type="evidence" value="ECO:0007669"/>
    <property type="project" value="InterPro"/>
</dbReference>
<dbReference type="InterPro" id="IPR030190">
    <property type="entry name" value="MacA_alpha-hairpin_sf"/>
</dbReference>
<dbReference type="NCBIfam" id="TIGR01730">
    <property type="entry name" value="RND_mfp"/>
    <property type="match status" value="1"/>
</dbReference>
<dbReference type="GO" id="GO:1990195">
    <property type="term" value="C:macrolide transmembrane transporter complex"/>
    <property type="evidence" value="ECO:0007669"/>
    <property type="project" value="InterPro"/>
</dbReference>
<dbReference type="Gene3D" id="6.20.50.140">
    <property type="match status" value="1"/>
</dbReference>
<dbReference type="Gene3D" id="6.10.140.1990">
    <property type="match status" value="1"/>
</dbReference>
<protein>
    <submittedName>
        <fullName evidence="8">Efflux RND transporter periplasmic adaptor subunit</fullName>
    </submittedName>
</protein>
<accession>A0AAU7P896</accession>
<dbReference type="Gene3D" id="2.40.50.100">
    <property type="match status" value="1"/>
</dbReference>
<gene>
    <name evidence="8" type="ORF">VZ068_00215</name>
</gene>
<keyword evidence="4 5" id="KW-0175">Coiled coil</keyword>
<dbReference type="Pfam" id="PF25967">
    <property type="entry name" value="RND-MFP_C"/>
    <property type="match status" value="1"/>
</dbReference>
<evidence type="ECO:0000259" key="7">
    <source>
        <dbReference type="Pfam" id="PF25967"/>
    </source>
</evidence>
<proteinExistence type="inferred from homology"/>
<feature type="coiled-coil region" evidence="5">
    <location>
        <begin position="153"/>
        <end position="187"/>
    </location>
</feature>
<comment type="subcellular location">
    <subcellularLocation>
        <location evidence="1">Cell envelope</location>
    </subcellularLocation>
</comment>
<dbReference type="GO" id="GO:0015562">
    <property type="term" value="F:efflux transmembrane transporter activity"/>
    <property type="evidence" value="ECO:0007669"/>
    <property type="project" value="TreeGrafter"/>
</dbReference>
<sequence length="396" mass="42163">MSRPMPWLQRLRRYRWWLIVAALLLVGWLVKLQFLTPASAPQVASSAVVLGDIEETVLATGKINASQLVSVGAQVTGQVVALHVKLGDSVKKGQPIAEIDALPQQNALRTAQAQVRSADARLTARLASLRQATLADRRQRALMADDAVARVDAEAAEAALATVRADVEALRAEREQATIAASTAELNLSYTRVVAPMDGEVVAIVTEQGQTVNANQSAPTIIKLARLDTMTVKAQISEADVTRVSAGMGVYFTLLGDPDTRYRAVLSALEPGPTTIASDATGASTGQATSAGNNAVYFNGIFDVPNPQRILRIDMTAQTTIVLARARAARLIPSGALGERTADGSYVVHVLTADGERQVRRIRVGLNNRINAQVTAGLELGERVITSDVDLPVQTP</sequence>
<reference evidence="8" key="1">
    <citation type="submission" date="2024-02" db="EMBL/GenBank/DDBJ databases">
        <title>Complete genome sequence of Xanthomonas sp. 10-10.</title>
        <authorList>
            <person name="Biessy A."/>
            <person name="Ciotola M."/>
            <person name="Cadieux M."/>
            <person name="Soufiane B."/>
            <person name="Laforest M."/>
            <person name="Filion M."/>
        </authorList>
    </citation>
    <scope>NUCLEOTIDE SEQUENCE</scope>
    <source>
        <strain evidence="8">10-10</strain>
    </source>
</reference>
<dbReference type="PANTHER" id="PTHR30469:SF33">
    <property type="entry name" value="SLR1207 PROTEIN"/>
    <property type="match status" value="1"/>
</dbReference>
<dbReference type="Pfam" id="PF25917">
    <property type="entry name" value="BSH_RND"/>
    <property type="match status" value="1"/>
</dbReference>
<dbReference type="GO" id="GO:0019898">
    <property type="term" value="C:extrinsic component of membrane"/>
    <property type="evidence" value="ECO:0007669"/>
    <property type="project" value="InterPro"/>
</dbReference>
<feature type="domain" description="Multidrug resistance protein MdtA-like barrel-sandwich hybrid" evidence="6">
    <location>
        <begin position="69"/>
        <end position="222"/>
    </location>
</feature>
<evidence type="ECO:0000256" key="2">
    <source>
        <dbReference type="ARBA" id="ARBA00009477"/>
    </source>
</evidence>
<feature type="domain" description="Multidrug resistance protein MdtA-like C-terminal permuted SH3" evidence="7">
    <location>
        <begin position="331"/>
        <end position="390"/>
    </location>
</feature>
<dbReference type="SUPFAM" id="SSF111369">
    <property type="entry name" value="HlyD-like secretion proteins"/>
    <property type="match status" value="1"/>
</dbReference>
<dbReference type="InterPro" id="IPR006143">
    <property type="entry name" value="RND_pump_MFP"/>
</dbReference>